<dbReference type="EMBL" id="JAKGSG010000056">
    <property type="protein sequence ID" value="MCF4123235.1"/>
    <property type="molecule type" value="Genomic_DNA"/>
</dbReference>
<dbReference type="Pfam" id="PF16316">
    <property type="entry name" value="DUF4956"/>
    <property type="match status" value="1"/>
</dbReference>
<accession>A0AA41QGV4</accession>
<keyword evidence="2" id="KW-1133">Transmembrane helix</keyword>
<protein>
    <submittedName>
        <fullName evidence="3">DUF4956 domain-containing protein</fullName>
    </submittedName>
</protein>
<feature type="transmembrane region" description="Helical" evidence="2">
    <location>
        <begin position="36"/>
        <end position="69"/>
    </location>
</feature>
<feature type="transmembrane region" description="Helical" evidence="2">
    <location>
        <begin position="6"/>
        <end position="24"/>
    </location>
</feature>
<reference evidence="3" key="1">
    <citation type="submission" date="2022-01" db="EMBL/GenBank/DDBJ databases">
        <title>Antribacter sp. nov., isolated from Guizhou of China.</title>
        <authorList>
            <person name="Chengliang C."/>
            <person name="Ya Z."/>
        </authorList>
    </citation>
    <scope>NUCLEOTIDE SEQUENCE</scope>
    <source>
        <strain evidence="3">KLBMP 9083</strain>
    </source>
</reference>
<evidence type="ECO:0000256" key="1">
    <source>
        <dbReference type="SAM" id="MobiDB-lite"/>
    </source>
</evidence>
<keyword evidence="4" id="KW-1185">Reference proteome</keyword>
<feature type="region of interest" description="Disordered" evidence="1">
    <location>
        <begin position="183"/>
        <end position="211"/>
    </location>
</feature>
<dbReference type="Proteomes" id="UP001165405">
    <property type="component" value="Unassembled WGS sequence"/>
</dbReference>
<gene>
    <name evidence="3" type="ORF">L1785_19890</name>
</gene>
<dbReference type="RefSeq" id="WP_236091048.1">
    <property type="nucleotide sequence ID" value="NZ_JAKGSG010000056.1"/>
</dbReference>
<feature type="transmembrane region" description="Helical" evidence="2">
    <location>
        <begin position="81"/>
        <end position="114"/>
    </location>
</feature>
<proteinExistence type="predicted"/>
<keyword evidence="2" id="KW-0472">Membrane</keyword>
<comment type="caution">
    <text evidence="3">The sequence shown here is derived from an EMBL/GenBank/DDBJ whole genome shotgun (WGS) entry which is preliminary data.</text>
</comment>
<evidence type="ECO:0000256" key="2">
    <source>
        <dbReference type="SAM" id="Phobius"/>
    </source>
</evidence>
<evidence type="ECO:0000313" key="3">
    <source>
        <dbReference type="EMBL" id="MCF4123235.1"/>
    </source>
</evidence>
<dbReference type="AlphaFoldDB" id="A0AA41QGV4"/>
<name>A0AA41QGV4_9MICO</name>
<dbReference type="InterPro" id="IPR032531">
    <property type="entry name" value="DUF4956"/>
</dbReference>
<organism evidence="3 4">
    <name type="scientific">Antribacter soli</name>
    <dbReference type="NCBI Taxonomy" id="2910976"/>
    <lineage>
        <taxon>Bacteria</taxon>
        <taxon>Bacillati</taxon>
        <taxon>Actinomycetota</taxon>
        <taxon>Actinomycetes</taxon>
        <taxon>Micrococcales</taxon>
        <taxon>Promicromonosporaceae</taxon>
        <taxon>Antribacter</taxon>
    </lineage>
</organism>
<evidence type="ECO:0000313" key="4">
    <source>
        <dbReference type="Proteomes" id="UP001165405"/>
    </source>
</evidence>
<sequence length="211" mass="22180">MSPVLLYAVDLVAVAILVFALYFPRHRRRDLVVAYLGVNVGVLAVASTLAASSVAAGLGLGLFGVLSIIRLRSSELSQHEVAYYFAALALGLLGGLGTSAGWLGVAGTALILVVMAFADHPRLLARHQSQTVMLDRAVSDQAELVVRLEQVLGGRVHSASVQRLDLVNDTTLVDVRYTLPEGGRGPAHRAPVVGQATAPTSDHTALQGVSR</sequence>
<feature type="compositionally biased region" description="Polar residues" evidence="1">
    <location>
        <begin position="197"/>
        <end position="211"/>
    </location>
</feature>
<keyword evidence="2" id="KW-0812">Transmembrane</keyword>